<dbReference type="STRING" id="838561.P344_06175"/>
<accession>W6AMY1</accession>
<sequence>MLPSAGFRKTALIEGDFTRYKEVIDREGLLAL</sequence>
<dbReference type="KEGG" id="smia:P344_06175"/>
<reference evidence="1 2" key="1">
    <citation type="submission" date="2013-09" db="EMBL/GenBank/DDBJ databases">
        <title>Complete genome sequence of Spiroplasma mirum suckling mouse cataract agent.</title>
        <authorList>
            <person name="Landry C.A."/>
            <person name="Bastian F.O."/>
            <person name="Thune R.L."/>
        </authorList>
    </citation>
    <scope>NUCLEOTIDE SEQUENCE [LARGE SCALE GENOMIC DNA]</scope>
    <source>
        <strain evidence="1 2">SMCA</strain>
    </source>
</reference>
<dbReference type="Proteomes" id="UP000019260">
    <property type="component" value="Chromosome"/>
</dbReference>
<dbReference type="AlphaFoldDB" id="W6AMY1"/>
<dbReference type="HOGENOM" id="CLU_3391425_0_0_14"/>
<dbReference type="PATRIC" id="fig|838561.3.peg.1186"/>
<protein>
    <submittedName>
        <fullName evidence="1">Uncharacterized protein</fullName>
    </submittedName>
</protein>
<dbReference type="EMBL" id="CP006720">
    <property type="protein sequence ID" value="AHI58542.1"/>
    <property type="molecule type" value="Genomic_DNA"/>
</dbReference>
<keyword evidence="2" id="KW-1185">Reference proteome</keyword>
<name>W6AMY1_9MOLU</name>
<evidence type="ECO:0000313" key="2">
    <source>
        <dbReference type="Proteomes" id="UP000019260"/>
    </source>
</evidence>
<gene>
    <name evidence="1" type="ORF">P344_06175</name>
</gene>
<organism evidence="1 2">
    <name type="scientific">Spiroplasma mirum ATCC 29335</name>
    <dbReference type="NCBI Taxonomy" id="838561"/>
    <lineage>
        <taxon>Bacteria</taxon>
        <taxon>Bacillati</taxon>
        <taxon>Mycoplasmatota</taxon>
        <taxon>Mollicutes</taxon>
        <taxon>Entomoplasmatales</taxon>
        <taxon>Spiroplasmataceae</taxon>
        <taxon>Spiroplasma</taxon>
    </lineage>
</organism>
<evidence type="ECO:0000313" key="1">
    <source>
        <dbReference type="EMBL" id="AHI58542.1"/>
    </source>
</evidence>
<proteinExistence type="predicted"/>